<dbReference type="Proteomes" id="UP000541444">
    <property type="component" value="Unassembled WGS sequence"/>
</dbReference>
<dbReference type="AlphaFoldDB" id="A0A7J7P9X7"/>
<gene>
    <name evidence="1" type="ORF">GIB67_029374</name>
</gene>
<reference evidence="1 2" key="1">
    <citation type="journal article" date="2020" name="IScience">
        <title>Genome Sequencing of the Endangered Kingdonia uniflora (Circaeasteraceae, Ranunculales) Reveals Potential Mechanisms of Evolutionary Specialization.</title>
        <authorList>
            <person name="Sun Y."/>
            <person name="Deng T."/>
            <person name="Zhang A."/>
            <person name="Moore M.J."/>
            <person name="Landis J.B."/>
            <person name="Lin N."/>
            <person name="Zhang H."/>
            <person name="Zhang X."/>
            <person name="Huang J."/>
            <person name="Zhang X."/>
            <person name="Sun H."/>
            <person name="Wang H."/>
        </authorList>
    </citation>
    <scope>NUCLEOTIDE SEQUENCE [LARGE SCALE GENOMIC DNA]</scope>
    <source>
        <strain evidence="1">TB1705</strain>
        <tissue evidence="1">Leaf</tissue>
    </source>
</reference>
<name>A0A7J7P9X7_9MAGN</name>
<accession>A0A7J7P9X7</accession>
<evidence type="ECO:0000313" key="1">
    <source>
        <dbReference type="EMBL" id="KAF6175988.1"/>
    </source>
</evidence>
<dbReference type="EMBL" id="JACGCM010000130">
    <property type="protein sequence ID" value="KAF6175988.1"/>
    <property type="molecule type" value="Genomic_DNA"/>
</dbReference>
<comment type="caution">
    <text evidence="1">The sequence shown here is derived from an EMBL/GenBank/DDBJ whole genome shotgun (WGS) entry which is preliminary data.</text>
</comment>
<protein>
    <submittedName>
        <fullName evidence="1">Uncharacterized protein</fullName>
    </submittedName>
</protein>
<keyword evidence="2" id="KW-1185">Reference proteome</keyword>
<evidence type="ECO:0000313" key="2">
    <source>
        <dbReference type="Proteomes" id="UP000541444"/>
    </source>
</evidence>
<organism evidence="1 2">
    <name type="scientific">Kingdonia uniflora</name>
    <dbReference type="NCBI Taxonomy" id="39325"/>
    <lineage>
        <taxon>Eukaryota</taxon>
        <taxon>Viridiplantae</taxon>
        <taxon>Streptophyta</taxon>
        <taxon>Embryophyta</taxon>
        <taxon>Tracheophyta</taxon>
        <taxon>Spermatophyta</taxon>
        <taxon>Magnoliopsida</taxon>
        <taxon>Ranunculales</taxon>
        <taxon>Circaeasteraceae</taxon>
        <taxon>Kingdonia</taxon>
    </lineage>
</organism>
<sequence length="59" mass="6953">MHNFLKEKRETQLYMPNNWKQAELTTIQKNPKWTIAKSHNTSLPMHITLTNTDLTSRGN</sequence>
<proteinExistence type="predicted"/>